<feature type="transmembrane region" description="Helical" evidence="6">
    <location>
        <begin position="39"/>
        <end position="64"/>
    </location>
</feature>
<evidence type="ECO:0000256" key="6">
    <source>
        <dbReference type="SAM" id="Phobius"/>
    </source>
</evidence>
<dbReference type="EMBL" id="JADQDN010000005">
    <property type="protein sequence ID" value="MBF9196699.1"/>
    <property type="molecule type" value="Genomic_DNA"/>
</dbReference>
<evidence type="ECO:0000256" key="4">
    <source>
        <dbReference type="ARBA" id="ARBA00022989"/>
    </source>
</evidence>
<evidence type="ECO:0000256" key="3">
    <source>
        <dbReference type="ARBA" id="ARBA00022692"/>
    </source>
</evidence>
<comment type="caution">
    <text evidence="7">The sequence shown here is derived from an EMBL/GenBank/DDBJ whole genome shotgun (WGS) entry which is preliminary data.</text>
</comment>
<dbReference type="RefSeq" id="WP_196264074.1">
    <property type="nucleotide sequence ID" value="NZ_JADQDN010000005.1"/>
</dbReference>
<protein>
    <submittedName>
        <fullName evidence="7">LysE family translocator</fullName>
    </submittedName>
</protein>
<reference evidence="7 8" key="1">
    <citation type="submission" date="2020-11" db="EMBL/GenBank/DDBJ databases">
        <authorList>
            <person name="Kim M.K."/>
        </authorList>
    </citation>
    <scope>NUCLEOTIDE SEQUENCE [LARGE SCALE GENOMIC DNA]</scope>
    <source>
        <strain evidence="7 8">BT290</strain>
    </source>
</reference>
<dbReference type="InterPro" id="IPR001123">
    <property type="entry name" value="LeuE-type"/>
</dbReference>
<name>A0ABS0HT87_9HYPH</name>
<evidence type="ECO:0000313" key="7">
    <source>
        <dbReference type="EMBL" id="MBF9196699.1"/>
    </source>
</evidence>
<dbReference type="PANTHER" id="PTHR30086:SF20">
    <property type="entry name" value="ARGININE EXPORTER PROTEIN ARGO-RELATED"/>
    <property type="match status" value="1"/>
</dbReference>
<comment type="subcellular location">
    <subcellularLocation>
        <location evidence="1">Cell membrane</location>
        <topology evidence="1">Multi-pass membrane protein</topology>
    </subcellularLocation>
</comment>
<dbReference type="PANTHER" id="PTHR30086">
    <property type="entry name" value="ARGININE EXPORTER PROTEIN ARGO"/>
    <property type="match status" value="1"/>
</dbReference>
<keyword evidence="8" id="KW-1185">Reference proteome</keyword>
<dbReference type="Pfam" id="PF01810">
    <property type="entry name" value="LysE"/>
    <property type="match status" value="1"/>
</dbReference>
<evidence type="ECO:0000256" key="1">
    <source>
        <dbReference type="ARBA" id="ARBA00004651"/>
    </source>
</evidence>
<feature type="transmembrane region" description="Helical" evidence="6">
    <location>
        <begin position="146"/>
        <end position="170"/>
    </location>
</feature>
<proteinExistence type="predicted"/>
<keyword evidence="4 6" id="KW-1133">Transmembrane helix</keyword>
<keyword evidence="2" id="KW-1003">Cell membrane</keyword>
<evidence type="ECO:0000256" key="2">
    <source>
        <dbReference type="ARBA" id="ARBA00022475"/>
    </source>
</evidence>
<keyword evidence="3 6" id="KW-0812">Transmembrane</keyword>
<sequence>MMFEVAGIFAGIVLAQISPGPNLMAVSSIALGGGRAPGAIAAAGIATGVFIWSILFAFGIGAVLKAFPQAITAMRLLGGGYLIYLGLRALRTAFVPSAKKPAQERTEMPAGEAYRRGFFVVMTNPKAALMWVAISMYLASLSLSKLQFLAIGIGASASAMIIYGTYALIFSTGIAMRAYARFFRVIEGSFGAVFGAIGAKVLVDGIRELRV</sequence>
<feature type="transmembrane region" description="Helical" evidence="6">
    <location>
        <begin position="118"/>
        <end position="139"/>
    </location>
</feature>
<keyword evidence="5 6" id="KW-0472">Membrane</keyword>
<dbReference type="Proteomes" id="UP000611708">
    <property type="component" value="Unassembled WGS sequence"/>
</dbReference>
<evidence type="ECO:0000313" key="8">
    <source>
        <dbReference type="Proteomes" id="UP000611708"/>
    </source>
</evidence>
<organism evidence="7 8">
    <name type="scientific">Microvirga terrestris</name>
    <dbReference type="NCBI Taxonomy" id="2791024"/>
    <lineage>
        <taxon>Bacteria</taxon>
        <taxon>Pseudomonadati</taxon>
        <taxon>Pseudomonadota</taxon>
        <taxon>Alphaproteobacteria</taxon>
        <taxon>Hyphomicrobiales</taxon>
        <taxon>Methylobacteriaceae</taxon>
        <taxon>Microvirga</taxon>
    </lineage>
</organism>
<evidence type="ECO:0000256" key="5">
    <source>
        <dbReference type="ARBA" id="ARBA00023136"/>
    </source>
</evidence>
<feature type="transmembrane region" description="Helical" evidence="6">
    <location>
        <begin position="76"/>
        <end position="98"/>
    </location>
</feature>
<accession>A0ABS0HT87</accession>
<gene>
    <name evidence="7" type="ORF">I2H36_11655</name>
</gene>